<evidence type="ECO:0000259" key="15">
    <source>
        <dbReference type="PROSITE" id="PS50109"/>
    </source>
</evidence>
<keyword evidence="9 17" id="KW-0418">Kinase</keyword>
<evidence type="ECO:0000256" key="14">
    <source>
        <dbReference type="SAM" id="Phobius"/>
    </source>
</evidence>
<evidence type="ECO:0000313" key="18">
    <source>
        <dbReference type="Proteomes" id="UP000680638"/>
    </source>
</evidence>
<evidence type="ECO:0000256" key="4">
    <source>
        <dbReference type="ARBA" id="ARBA00022475"/>
    </source>
</evidence>
<evidence type="ECO:0000256" key="12">
    <source>
        <dbReference type="ARBA" id="ARBA00023012"/>
    </source>
</evidence>
<dbReference type="SUPFAM" id="SSF47384">
    <property type="entry name" value="Homodimeric domain of signal transducing histidine kinase"/>
    <property type="match status" value="1"/>
</dbReference>
<proteinExistence type="predicted"/>
<dbReference type="Gene3D" id="3.30.565.10">
    <property type="entry name" value="Histidine kinase-like ATPase, C-terminal domain"/>
    <property type="match status" value="1"/>
</dbReference>
<dbReference type="RefSeq" id="WP_212947256.1">
    <property type="nucleotide sequence ID" value="NZ_BORW01000001.1"/>
</dbReference>
<dbReference type="PANTHER" id="PTHR45528">
    <property type="entry name" value="SENSOR HISTIDINE KINASE CPXA"/>
    <property type="match status" value="1"/>
</dbReference>
<feature type="transmembrane region" description="Helical" evidence="14">
    <location>
        <begin position="163"/>
        <end position="182"/>
    </location>
</feature>
<dbReference type="Proteomes" id="UP000680638">
    <property type="component" value="Unassembled WGS sequence"/>
</dbReference>
<dbReference type="CDD" id="cd06225">
    <property type="entry name" value="HAMP"/>
    <property type="match status" value="1"/>
</dbReference>
<dbReference type="InterPro" id="IPR036890">
    <property type="entry name" value="HATPase_C_sf"/>
</dbReference>
<evidence type="ECO:0000256" key="6">
    <source>
        <dbReference type="ARBA" id="ARBA00022679"/>
    </source>
</evidence>
<keyword evidence="5" id="KW-0597">Phosphoprotein</keyword>
<dbReference type="SMART" id="SM00304">
    <property type="entry name" value="HAMP"/>
    <property type="match status" value="1"/>
</dbReference>
<dbReference type="InterPro" id="IPR003660">
    <property type="entry name" value="HAMP_dom"/>
</dbReference>
<feature type="domain" description="Histidine kinase" evidence="15">
    <location>
        <begin position="250"/>
        <end position="459"/>
    </location>
</feature>
<dbReference type="Gene3D" id="1.10.287.130">
    <property type="match status" value="1"/>
</dbReference>
<keyword evidence="11 14" id="KW-1133">Transmembrane helix</keyword>
<dbReference type="PANTHER" id="PTHR45528:SF1">
    <property type="entry name" value="SENSOR HISTIDINE KINASE CPXA"/>
    <property type="match status" value="1"/>
</dbReference>
<sequence length="463" mass="52131">MNKLGRKLFLSIASAVLLIFVLFVLLANLFMPKYYIYKTKEQLGEAVSAISGLPGPQWTEAIPQLERQYRVTIVYDDWRKRENDLNESLQQQLTKKKVTLSKFWVTDASLKKAIAGSRVNKIYDQGKLKSSFYAGLIRKDDSIVLVGSSMAYVSEAIGMINEFILILAVGSVLIIVLTVWLLSYRMTKPLKELGQVAKDISELRFRKARVGARDEIGELAESINAMSDKLKAAHADLSRKNASLKRFMAGMTHELKTPVSLIQAYAEGMQDGLDDGSYAATILRQNEGLAKLIDEFLDFAKIERDELERRPVAVKELFRECAETFSIELAAKRLKLALRDDLPGNPCIEADPDQMRMVFRNLIGNAVKYAAGERIDVSFGKLGDEIELRISNRFAGEIADASRLWEPFYVEESSRHKELSGTGLGLAIVKTVLDRHGFRCHAETEDQTIRFYIGFKEKSPRSA</sequence>
<evidence type="ECO:0000256" key="3">
    <source>
        <dbReference type="ARBA" id="ARBA00012438"/>
    </source>
</evidence>
<keyword evidence="10" id="KW-0067">ATP-binding</keyword>
<evidence type="ECO:0000256" key="10">
    <source>
        <dbReference type="ARBA" id="ARBA00022840"/>
    </source>
</evidence>
<protein>
    <recommendedName>
        <fullName evidence="3">histidine kinase</fullName>
        <ecNumber evidence="3">2.7.13.3</ecNumber>
    </recommendedName>
</protein>
<evidence type="ECO:0000259" key="16">
    <source>
        <dbReference type="PROSITE" id="PS50885"/>
    </source>
</evidence>
<comment type="catalytic activity">
    <reaction evidence="1">
        <text>ATP + protein L-histidine = ADP + protein N-phospho-L-histidine.</text>
        <dbReference type="EC" id="2.7.13.3"/>
    </reaction>
</comment>
<keyword evidence="18" id="KW-1185">Reference proteome</keyword>
<reference evidence="17 18" key="1">
    <citation type="submission" date="2021-03" db="EMBL/GenBank/DDBJ databases">
        <title>Antimicrobial resistance genes in bacteria isolated from Japanese honey, and their potential for conferring macrolide and lincosamide resistance in the American foulbrood pathogen Paenibacillus larvae.</title>
        <authorList>
            <person name="Okamoto M."/>
            <person name="Kumagai M."/>
            <person name="Kanamori H."/>
            <person name="Takamatsu D."/>
        </authorList>
    </citation>
    <scope>NUCLEOTIDE SEQUENCE [LARGE SCALE GENOMIC DNA]</scope>
    <source>
        <strain evidence="17 18">J21TS3</strain>
    </source>
</reference>
<keyword evidence="13 14" id="KW-0472">Membrane</keyword>
<feature type="domain" description="HAMP" evidence="16">
    <location>
        <begin position="184"/>
        <end position="235"/>
    </location>
</feature>
<dbReference type="InterPro" id="IPR036097">
    <property type="entry name" value="HisK_dim/P_sf"/>
</dbReference>
<accession>A0ABQ4LRL2</accession>
<dbReference type="SMART" id="SM00387">
    <property type="entry name" value="HATPase_c"/>
    <property type="match status" value="1"/>
</dbReference>
<dbReference type="Pfam" id="PF02518">
    <property type="entry name" value="HATPase_c"/>
    <property type="match status" value="1"/>
</dbReference>
<keyword evidence="4" id="KW-1003">Cell membrane</keyword>
<keyword evidence="8" id="KW-0547">Nucleotide-binding</keyword>
<evidence type="ECO:0000313" key="17">
    <source>
        <dbReference type="EMBL" id="GIO65628.1"/>
    </source>
</evidence>
<organism evidence="17 18">
    <name type="scientific">Paenibacillus cookii</name>
    <dbReference type="NCBI Taxonomy" id="157839"/>
    <lineage>
        <taxon>Bacteria</taxon>
        <taxon>Bacillati</taxon>
        <taxon>Bacillota</taxon>
        <taxon>Bacilli</taxon>
        <taxon>Bacillales</taxon>
        <taxon>Paenibacillaceae</taxon>
        <taxon>Paenibacillus</taxon>
    </lineage>
</organism>
<dbReference type="EMBL" id="BORW01000001">
    <property type="protein sequence ID" value="GIO65628.1"/>
    <property type="molecule type" value="Genomic_DNA"/>
</dbReference>
<dbReference type="InterPro" id="IPR005467">
    <property type="entry name" value="His_kinase_dom"/>
</dbReference>
<keyword evidence="7 14" id="KW-0812">Transmembrane</keyword>
<evidence type="ECO:0000256" key="11">
    <source>
        <dbReference type="ARBA" id="ARBA00022989"/>
    </source>
</evidence>
<gene>
    <name evidence="17" type="ORF">J21TS3_04490</name>
</gene>
<feature type="transmembrane region" description="Helical" evidence="14">
    <location>
        <begin position="12"/>
        <end position="31"/>
    </location>
</feature>
<dbReference type="SMART" id="SM00388">
    <property type="entry name" value="HisKA"/>
    <property type="match status" value="1"/>
</dbReference>
<dbReference type="Pfam" id="PF00512">
    <property type="entry name" value="HisKA"/>
    <property type="match status" value="1"/>
</dbReference>
<evidence type="ECO:0000256" key="9">
    <source>
        <dbReference type="ARBA" id="ARBA00022777"/>
    </source>
</evidence>
<dbReference type="Gene3D" id="6.10.340.10">
    <property type="match status" value="1"/>
</dbReference>
<evidence type="ECO:0000256" key="2">
    <source>
        <dbReference type="ARBA" id="ARBA00004651"/>
    </source>
</evidence>
<evidence type="ECO:0000256" key="7">
    <source>
        <dbReference type="ARBA" id="ARBA00022692"/>
    </source>
</evidence>
<keyword evidence="12" id="KW-0902">Two-component regulatory system</keyword>
<comment type="subcellular location">
    <subcellularLocation>
        <location evidence="2">Cell membrane</location>
        <topology evidence="2">Multi-pass membrane protein</topology>
    </subcellularLocation>
</comment>
<dbReference type="GO" id="GO:0016301">
    <property type="term" value="F:kinase activity"/>
    <property type="evidence" value="ECO:0007669"/>
    <property type="project" value="UniProtKB-KW"/>
</dbReference>
<dbReference type="InterPro" id="IPR050398">
    <property type="entry name" value="HssS/ArlS-like"/>
</dbReference>
<dbReference type="CDD" id="cd00082">
    <property type="entry name" value="HisKA"/>
    <property type="match status" value="1"/>
</dbReference>
<dbReference type="InterPro" id="IPR003594">
    <property type="entry name" value="HATPase_dom"/>
</dbReference>
<comment type="caution">
    <text evidence="17">The sequence shown here is derived from an EMBL/GenBank/DDBJ whole genome shotgun (WGS) entry which is preliminary data.</text>
</comment>
<dbReference type="Pfam" id="PF00672">
    <property type="entry name" value="HAMP"/>
    <property type="match status" value="1"/>
</dbReference>
<dbReference type="SUPFAM" id="SSF55874">
    <property type="entry name" value="ATPase domain of HSP90 chaperone/DNA topoisomerase II/histidine kinase"/>
    <property type="match status" value="1"/>
</dbReference>
<keyword evidence="6" id="KW-0808">Transferase</keyword>
<evidence type="ECO:0000256" key="13">
    <source>
        <dbReference type="ARBA" id="ARBA00023136"/>
    </source>
</evidence>
<evidence type="ECO:0000256" key="5">
    <source>
        <dbReference type="ARBA" id="ARBA00022553"/>
    </source>
</evidence>
<dbReference type="EC" id="2.7.13.3" evidence="3"/>
<name>A0ABQ4LRL2_9BACL</name>
<evidence type="ECO:0000256" key="8">
    <source>
        <dbReference type="ARBA" id="ARBA00022741"/>
    </source>
</evidence>
<dbReference type="PROSITE" id="PS50885">
    <property type="entry name" value="HAMP"/>
    <property type="match status" value="1"/>
</dbReference>
<dbReference type="SUPFAM" id="SSF158472">
    <property type="entry name" value="HAMP domain-like"/>
    <property type="match status" value="1"/>
</dbReference>
<dbReference type="InterPro" id="IPR003661">
    <property type="entry name" value="HisK_dim/P_dom"/>
</dbReference>
<dbReference type="PROSITE" id="PS50109">
    <property type="entry name" value="HIS_KIN"/>
    <property type="match status" value="1"/>
</dbReference>
<evidence type="ECO:0000256" key="1">
    <source>
        <dbReference type="ARBA" id="ARBA00000085"/>
    </source>
</evidence>